<dbReference type="EMBL" id="JAAIFS010000004">
    <property type="protein sequence ID" value="NEV88951.1"/>
    <property type="molecule type" value="Genomic_DNA"/>
</dbReference>
<reference evidence="1" key="1">
    <citation type="journal article" date="2020" name="Microorganisms">
        <title>Isolation, Genomic and Metabolomic Characterization of Streptomyces tendae VITAKN with Quorum Sensing Inhibitory Activity from Southern India.</title>
        <authorList>
            <person name="Ishaque N.M."/>
            <person name="Burgsdorf I."/>
            <person name="Limlingan Malit J.J."/>
            <person name="Saha S."/>
            <person name="Teta R."/>
            <person name="Ewe D."/>
            <person name="Kannabiran K."/>
            <person name="Hrouzek P."/>
            <person name="Steindler L."/>
            <person name="Costantino V."/>
            <person name="Saurav K."/>
        </authorList>
    </citation>
    <scope>NUCLEOTIDE SEQUENCE</scope>
    <source>
        <strain evidence="1">VITAKN</strain>
    </source>
</reference>
<dbReference type="RefSeq" id="WP_164459221.1">
    <property type="nucleotide sequence ID" value="NZ_JAAIFS010000004.1"/>
</dbReference>
<gene>
    <name evidence="1" type="ORF">GUR47_20080</name>
</gene>
<dbReference type="AlphaFoldDB" id="A0A6B3QRR4"/>
<accession>A0A6B3QRR4</accession>
<proteinExistence type="predicted"/>
<name>A0A6B3QRR4_STRTE</name>
<evidence type="ECO:0000313" key="1">
    <source>
        <dbReference type="EMBL" id="NEV88951.1"/>
    </source>
</evidence>
<sequence>MSGQCDSTSGLTYSLATAPATPATGRPARLYLVVSNSGTVPVLCKQIVVVLPTGDLAQDLVPAGQHLLASVEPADQWSVDQLQDGVLLTLPQDETAAFPGSGTELKVVPANGESVSLTTHGLLVRVKDLRINARTGTALLRIRETVSVDNGNTWEDHQVTLSVAKYPPEEALTDDVVGNLAVHAVDTEGNPSATPVTLLKPEHRGKAVLTWTAPPDAVCEFHYDGREPARLSGQEKWQLPVTDITRDTHFRVQVTLQRSGETITHHLSTAVAVAEPVIPRLTVDKITAGGQKNLLGHQLLTVDGAVVVEKESHFYGAVYGKEATLVVADALTTSQKLSAPEIHSDKLAVADKVLVGSTDYTGMAAGDLRVRNDLTAKRLAATDKALVGSTNYSGMADGDLWIKGKATAARAHISSVLGTPTKLTGAFDHTKRQAPSNGVLLLWIRTADAYATRTIFVDINTDGAWGGTYETVAAASIDYGKTPDVWMASATVPLYAGQWYKIWQAGEGGRTDAYFFPVLAG</sequence>
<protein>
    <submittedName>
        <fullName evidence="1">Uncharacterized protein</fullName>
    </submittedName>
</protein>
<organism evidence="1">
    <name type="scientific">Streptomyces tendae</name>
    <dbReference type="NCBI Taxonomy" id="1932"/>
    <lineage>
        <taxon>Bacteria</taxon>
        <taxon>Bacillati</taxon>
        <taxon>Actinomycetota</taxon>
        <taxon>Actinomycetes</taxon>
        <taxon>Kitasatosporales</taxon>
        <taxon>Streptomycetaceae</taxon>
        <taxon>Streptomyces</taxon>
    </lineage>
</organism>
<comment type="caution">
    <text evidence="1">The sequence shown here is derived from an EMBL/GenBank/DDBJ whole genome shotgun (WGS) entry which is preliminary data.</text>
</comment>